<reference evidence="1 2" key="1">
    <citation type="journal article" date="2022" name="Front. Microbiol.">
        <title>Identification and characterization of a novel class of self-sufficient cytochrome P450 hydroxylase involved in cyclohexanecarboxylate degradation in Paraburkholderia terrae strain KU-64.</title>
        <authorList>
            <person name="Yamamoto T."/>
            <person name="Hasegawa Y."/>
            <person name="Iwaki H."/>
        </authorList>
    </citation>
    <scope>NUCLEOTIDE SEQUENCE [LARGE SCALE GENOMIC DNA]</scope>
    <source>
        <strain evidence="1 2">KU-64</strain>
    </source>
</reference>
<accession>A0ABM7TJE9</accession>
<evidence type="ECO:0000313" key="1">
    <source>
        <dbReference type="EMBL" id="BCZ79135.1"/>
    </source>
</evidence>
<sequence length="75" mass="8389">MRSGMVLLSHPVEWVARLRLFRHRLNLNLSGRFTMPRRGLANPTKALQWRGIPSALTRAIVPEQQGTSPKSAAAD</sequence>
<evidence type="ECO:0000313" key="2">
    <source>
        <dbReference type="Proteomes" id="UP001319874"/>
    </source>
</evidence>
<name>A0ABM7TJE9_9BURK</name>
<dbReference type="Proteomes" id="UP001319874">
    <property type="component" value="Chromosome 1"/>
</dbReference>
<dbReference type="RefSeq" id="WP_229512143.1">
    <property type="nucleotide sequence ID" value="NZ_AP024955.1"/>
</dbReference>
<proteinExistence type="predicted"/>
<protein>
    <submittedName>
        <fullName evidence="1">Uncharacterized protein</fullName>
    </submittedName>
</protein>
<keyword evidence="2" id="KW-1185">Reference proteome</keyword>
<gene>
    <name evidence="1" type="ORF">PTKU64_28100</name>
</gene>
<dbReference type="EMBL" id="AP024955">
    <property type="protein sequence ID" value="BCZ79135.1"/>
    <property type="molecule type" value="Genomic_DNA"/>
</dbReference>
<organism evidence="1 2">
    <name type="scientific">Paraburkholderia terrae</name>
    <dbReference type="NCBI Taxonomy" id="311230"/>
    <lineage>
        <taxon>Bacteria</taxon>
        <taxon>Pseudomonadati</taxon>
        <taxon>Pseudomonadota</taxon>
        <taxon>Betaproteobacteria</taxon>
        <taxon>Burkholderiales</taxon>
        <taxon>Burkholderiaceae</taxon>
        <taxon>Paraburkholderia</taxon>
    </lineage>
</organism>